<dbReference type="Gene3D" id="3.40.50.10490">
    <property type="entry name" value="Glucose-6-phosphate isomerase like protein, domain 1"/>
    <property type="match status" value="2"/>
</dbReference>
<dbReference type="PANTHER" id="PTHR11469:SF1">
    <property type="entry name" value="GLUCOSE-6-PHOSPHATE ISOMERASE"/>
    <property type="match status" value="1"/>
</dbReference>
<dbReference type="UniPathway" id="UPA00109">
    <property type="reaction ID" value="UER00181"/>
</dbReference>
<feature type="active site" description="Proton donor" evidence="7">
    <location>
        <position position="356"/>
    </location>
</feature>
<evidence type="ECO:0000256" key="2">
    <source>
        <dbReference type="ARBA" id="ARBA00006604"/>
    </source>
</evidence>
<evidence type="ECO:0000256" key="4">
    <source>
        <dbReference type="ARBA" id="ARBA00023152"/>
    </source>
</evidence>
<evidence type="ECO:0000256" key="8">
    <source>
        <dbReference type="RuleBase" id="RU000612"/>
    </source>
</evidence>
<keyword evidence="4 7" id="KW-0324">Glycolysis</keyword>
<dbReference type="FunFam" id="3.40.50.10490:FF:000004">
    <property type="entry name" value="Glucose-6-phosphate isomerase"/>
    <property type="match status" value="1"/>
</dbReference>
<keyword evidence="5 7" id="KW-0413">Isomerase</keyword>
<comment type="pathway">
    <text evidence="7">Carbohydrate biosynthesis; gluconeogenesis.</text>
</comment>
<proteinExistence type="inferred from homology"/>
<dbReference type="FunFam" id="1.10.1390.10:FF:000001">
    <property type="entry name" value="Glucose-6-phosphate isomerase"/>
    <property type="match status" value="1"/>
</dbReference>
<dbReference type="InterPro" id="IPR023096">
    <property type="entry name" value="G6P_Isomerase_C"/>
</dbReference>
<evidence type="ECO:0000313" key="10">
    <source>
        <dbReference type="Proteomes" id="UP000285517"/>
    </source>
</evidence>
<evidence type="ECO:0000256" key="3">
    <source>
        <dbReference type="ARBA" id="ARBA00022432"/>
    </source>
</evidence>
<dbReference type="CDD" id="cd05015">
    <property type="entry name" value="SIS_PGI_1"/>
    <property type="match status" value="1"/>
</dbReference>
<dbReference type="Pfam" id="PF00342">
    <property type="entry name" value="PGI"/>
    <property type="match status" value="1"/>
</dbReference>
<keyword evidence="3 7" id="KW-0312">Gluconeogenesis</keyword>
<dbReference type="GO" id="GO:0006094">
    <property type="term" value="P:gluconeogenesis"/>
    <property type="evidence" value="ECO:0007669"/>
    <property type="project" value="UniProtKB-UniRule"/>
</dbReference>
<comment type="catalytic activity">
    <reaction evidence="6 7 8">
        <text>alpha-D-glucose 6-phosphate = beta-D-fructose 6-phosphate</text>
        <dbReference type="Rhea" id="RHEA:11816"/>
        <dbReference type="ChEBI" id="CHEBI:57634"/>
        <dbReference type="ChEBI" id="CHEBI:58225"/>
        <dbReference type="EC" id="5.3.1.9"/>
    </reaction>
</comment>
<dbReference type="SUPFAM" id="SSF53697">
    <property type="entry name" value="SIS domain"/>
    <property type="match status" value="1"/>
</dbReference>
<evidence type="ECO:0000313" key="9">
    <source>
        <dbReference type="EMBL" id="QAA83093.1"/>
    </source>
</evidence>
<protein>
    <recommendedName>
        <fullName evidence="7">Glucose-6-phosphate isomerase</fullName>
        <shortName evidence="7">GPI</shortName>
        <ecNumber evidence="7">5.3.1.9</ecNumber>
    </recommendedName>
    <alternativeName>
        <fullName evidence="7">Phosphoglucose isomerase</fullName>
        <shortName evidence="7">PGI</shortName>
    </alternativeName>
    <alternativeName>
        <fullName evidence="7">Phosphohexose isomerase</fullName>
        <shortName evidence="7">PHI</shortName>
    </alternativeName>
</protein>
<dbReference type="GO" id="GO:0006096">
    <property type="term" value="P:glycolytic process"/>
    <property type="evidence" value="ECO:0007669"/>
    <property type="project" value="UniProtKB-UniRule"/>
</dbReference>
<dbReference type="GO" id="GO:0051156">
    <property type="term" value="P:glucose 6-phosphate metabolic process"/>
    <property type="evidence" value="ECO:0007669"/>
    <property type="project" value="TreeGrafter"/>
</dbReference>
<dbReference type="OrthoDB" id="140919at2"/>
<sequence length="550" mass="62760">MFPKINPTKTPAWKALIDHQTEMEKVQMKDLFEKDPKRFEKMSLQLGDILFDYSKNLITEKTIEKLLQLTEDCKLMEARKAMFDGEKINETEDRAVMHTALRNFSGKPVMVDGKDIMPEIRDTRKKMKSFCEKIHNGEWKGYTGKKITDIVNIGIGGSDLGPVMVTEALKPYWIEGIYAHFISNVDGTQIVETLKNLNPETTLFTIASKTFTTQETMTNAHTARKWFLAAAKDEKYVEKHFVALSTNKEGVEKFGIDPENMFVFWDWVGGRYSLWSSIGLSIALTIGYGNFEQLLKGAESTDNHFRSADFKENIPVIMAIVGLWYTNFFGSETEAILPYDQYMHRFPAYFQQGNMESNGKHTDRNGNDVTYGTGPVVWGQPGTNGQHAFYQLIHQGTHLIPCDFIAPAISHNPIGEHHPILISNFFAQTEALMNGKNAEQVKDELEKQDMDKKKMKELIPFKVFTGNKPTNSFLIKEITPFTLGSLTALYEHKIFVQGVVWNIFSFDQWGVELGKQLAKKVLPQLKDDKKVESHDSSTNGLINTYKKWRN</sequence>
<organism evidence="9 10">
    <name type="scientific">Aequorivita ciconiae</name>
    <dbReference type="NCBI Taxonomy" id="2494375"/>
    <lineage>
        <taxon>Bacteria</taxon>
        <taxon>Pseudomonadati</taxon>
        <taxon>Bacteroidota</taxon>
        <taxon>Flavobacteriia</taxon>
        <taxon>Flavobacteriales</taxon>
        <taxon>Flavobacteriaceae</taxon>
        <taxon>Aequorivita</taxon>
    </lineage>
</organism>
<dbReference type="Gene3D" id="1.10.1390.10">
    <property type="match status" value="1"/>
</dbReference>
<dbReference type="PROSITE" id="PS00174">
    <property type="entry name" value="P_GLUCOSE_ISOMERASE_2"/>
    <property type="match status" value="1"/>
</dbReference>
<name>A0A410G735_9FLAO</name>
<dbReference type="KEGG" id="aev:EI546_15820"/>
<dbReference type="EC" id="5.3.1.9" evidence="7"/>
<reference evidence="9 10" key="1">
    <citation type="submission" date="2019-01" db="EMBL/GenBank/DDBJ databases">
        <title>Complete genome sequencing of Aequorivita sp. H23M31.</title>
        <authorList>
            <person name="Bae J.-W."/>
        </authorList>
    </citation>
    <scope>NUCLEOTIDE SEQUENCE [LARGE SCALE GENOMIC DNA]</scope>
    <source>
        <strain evidence="9 10">H23M31</strain>
    </source>
</reference>
<dbReference type="InterPro" id="IPR018189">
    <property type="entry name" value="Phosphoglucose_isomerase_CS"/>
</dbReference>
<keyword evidence="7" id="KW-0963">Cytoplasm</keyword>
<keyword evidence="10" id="KW-1185">Reference proteome</keyword>
<dbReference type="GO" id="GO:0048029">
    <property type="term" value="F:monosaccharide binding"/>
    <property type="evidence" value="ECO:0007669"/>
    <property type="project" value="TreeGrafter"/>
</dbReference>
<feature type="active site" evidence="7">
    <location>
        <position position="387"/>
    </location>
</feature>
<dbReference type="InterPro" id="IPR046348">
    <property type="entry name" value="SIS_dom_sf"/>
</dbReference>
<dbReference type="PANTHER" id="PTHR11469">
    <property type="entry name" value="GLUCOSE-6-PHOSPHATE ISOMERASE"/>
    <property type="match status" value="1"/>
</dbReference>
<dbReference type="GO" id="GO:0097367">
    <property type="term" value="F:carbohydrate derivative binding"/>
    <property type="evidence" value="ECO:0007669"/>
    <property type="project" value="InterPro"/>
</dbReference>
<dbReference type="PRINTS" id="PR00662">
    <property type="entry name" value="G6PISOMERASE"/>
</dbReference>
<comment type="function">
    <text evidence="7">Catalyzes the reversible isomerization of glucose-6-phosphate to fructose-6-phosphate.</text>
</comment>
<dbReference type="RefSeq" id="WP_128251456.1">
    <property type="nucleotide sequence ID" value="NZ_CP034951.1"/>
</dbReference>
<evidence type="ECO:0000256" key="6">
    <source>
        <dbReference type="ARBA" id="ARBA00029321"/>
    </source>
</evidence>
<evidence type="ECO:0000256" key="7">
    <source>
        <dbReference type="HAMAP-Rule" id="MF_00473"/>
    </source>
</evidence>
<feature type="active site" evidence="7">
    <location>
        <position position="515"/>
    </location>
</feature>
<dbReference type="GO" id="GO:0004347">
    <property type="term" value="F:glucose-6-phosphate isomerase activity"/>
    <property type="evidence" value="ECO:0007669"/>
    <property type="project" value="UniProtKB-UniRule"/>
</dbReference>
<dbReference type="InterPro" id="IPR035476">
    <property type="entry name" value="SIS_PGI_1"/>
</dbReference>
<evidence type="ECO:0000256" key="1">
    <source>
        <dbReference type="ARBA" id="ARBA00004926"/>
    </source>
</evidence>
<gene>
    <name evidence="7" type="primary">pgi</name>
    <name evidence="9" type="ORF">EI546_15820</name>
</gene>
<comment type="similarity">
    <text evidence="2 7 8">Belongs to the GPI family.</text>
</comment>
<dbReference type="InterPro" id="IPR001672">
    <property type="entry name" value="G6P_Isomerase"/>
</dbReference>
<dbReference type="GO" id="GO:0005829">
    <property type="term" value="C:cytosol"/>
    <property type="evidence" value="ECO:0007669"/>
    <property type="project" value="TreeGrafter"/>
</dbReference>
<dbReference type="InterPro" id="IPR035482">
    <property type="entry name" value="SIS_PGI_2"/>
</dbReference>
<dbReference type="CDD" id="cd05016">
    <property type="entry name" value="SIS_PGI_2"/>
    <property type="match status" value="1"/>
</dbReference>
<dbReference type="AlphaFoldDB" id="A0A410G735"/>
<dbReference type="EMBL" id="CP034951">
    <property type="protein sequence ID" value="QAA83093.1"/>
    <property type="molecule type" value="Genomic_DNA"/>
</dbReference>
<accession>A0A410G735</accession>
<comment type="subcellular location">
    <subcellularLocation>
        <location evidence="7">Cytoplasm</location>
    </subcellularLocation>
</comment>
<dbReference type="PROSITE" id="PS00765">
    <property type="entry name" value="P_GLUCOSE_ISOMERASE_1"/>
    <property type="match status" value="1"/>
</dbReference>
<dbReference type="PROSITE" id="PS51463">
    <property type="entry name" value="P_GLUCOSE_ISOMERASE_3"/>
    <property type="match status" value="1"/>
</dbReference>
<dbReference type="UniPathway" id="UPA00138"/>
<dbReference type="HAMAP" id="MF_00473">
    <property type="entry name" value="G6P_isomerase"/>
    <property type="match status" value="1"/>
</dbReference>
<dbReference type="Proteomes" id="UP000285517">
    <property type="component" value="Chromosome"/>
</dbReference>
<dbReference type="NCBIfam" id="NF001211">
    <property type="entry name" value="PRK00179.1"/>
    <property type="match status" value="1"/>
</dbReference>
<evidence type="ECO:0000256" key="5">
    <source>
        <dbReference type="ARBA" id="ARBA00023235"/>
    </source>
</evidence>
<comment type="pathway">
    <text evidence="1 7 8">Carbohydrate degradation; glycolysis; D-glyceraldehyde 3-phosphate and glycerone phosphate from D-glucose: step 2/4.</text>
</comment>